<proteinExistence type="predicted"/>
<name>A0A7N0USD6_KALFE</name>
<protein>
    <submittedName>
        <fullName evidence="1">Uncharacterized protein</fullName>
    </submittedName>
</protein>
<evidence type="ECO:0000313" key="1">
    <source>
        <dbReference type="EnsemblPlants" id="Kaladp0082s0068.1.v1.1"/>
    </source>
</evidence>
<accession>A0A7N0USD6</accession>
<dbReference type="EnsemblPlants" id="Kaladp0082s0068.1.v1.1">
    <property type="protein sequence ID" value="Kaladp0082s0068.1.v1.1"/>
    <property type="gene ID" value="Kaladp0082s0068.v1.1"/>
</dbReference>
<keyword evidence="2" id="KW-1185">Reference proteome</keyword>
<dbReference type="Proteomes" id="UP000594263">
    <property type="component" value="Unplaced"/>
</dbReference>
<dbReference type="Gramene" id="Kaladp0082s0068.1.v1.1">
    <property type="protein sequence ID" value="Kaladp0082s0068.1.v1.1"/>
    <property type="gene ID" value="Kaladp0082s0068.v1.1"/>
</dbReference>
<sequence>MSYYTSTGSISSSTIREGKFWIQNYCQKRNSTILLIVRLLMRCKCWLTLCQLL</sequence>
<reference evidence="1" key="1">
    <citation type="submission" date="2021-01" db="UniProtKB">
        <authorList>
            <consortium name="EnsemblPlants"/>
        </authorList>
    </citation>
    <scope>IDENTIFICATION</scope>
</reference>
<organism evidence="1 2">
    <name type="scientific">Kalanchoe fedtschenkoi</name>
    <name type="common">Lavender scallops</name>
    <name type="synonym">South American air plant</name>
    <dbReference type="NCBI Taxonomy" id="63787"/>
    <lineage>
        <taxon>Eukaryota</taxon>
        <taxon>Viridiplantae</taxon>
        <taxon>Streptophyta</taxon>
        <taxon>Embryophyta</taxon>
        <taxon>Tracheophyta</taxon>
        <taxon>Spermatophyta</taxon>
        <taxon>Magnoliopsida</taxon>
        <taxon>eudicotyledons</taxon>
        <taxon>Gunneridae</taxon>
        <taxon>Pentapetalae</taxon>
        <taxon>Saxifragales</taxon>
        <taxon>Crassulaceae</taxon>
        <taxon>Kalanchoe</taxon>
    </lineage>
</organism>
<evidence type="ECO:0000313" key="2">
    <source>
        <dbReference type="Proteomes" id="UP000594263"/>
    </source>
</evidence>
<dbReference type="AlphaFoldDB" id="A0A7N0USD6"/>